<keyword evidence="5" id="KW-1185">Reference proteome</keyword>
<gene>
    <name evidence="4" type="ORF">Pcinc_037593</name>
</gene>
<evidence type="ECO:0000313" key="4">
    <source>
        <dbReference type="EMBL" id="KAK3856041.1"/>
    </source>
</evidence>
<evidence type="ECO:0000259" key="3">
    <source>
        <dbReference type="Pfam" id="PF02931"/>
    </source>
</evidence>
<protein>
    <recommendedName>
        <fullName evidence="3">Neurotransmitter-gated ion-channel ligand-binding domain-containing protein</fullName>
    </recommendedName>
</protein>
<sequence length="95" mass="10769">MHEMVVACGVEAVIVDLLAHSGLTIKAKCPMELRNFPLDKQSCPLVISSYAYTEKDLKFVWDKKLVNFVPGMALSQFEIINTKCTNYSVRWRTGE</sequence>
<comment type="caution">
    <text evidence="4">The sequence shown here is derived from an EMBL/GenBank/DDBJ whole genome shotgun (WGS) entry which is preliminary data.</text>
</comment>
<accession>A0AAE1BS82</accession>
<keyword evidence="2" id="KW-0472">Membrane</keyword>
<name>A0AAE1BS82_PETCI</name>
<dbReference type="PANTHER" id="PTHR18945">
    <property type="entry name" value="NEUROTRANSMITTER GATED ION CHANNEL"/>
    <property type="match status" value="1"/>
</dbReference>
<dbReference type="Proteomes" id="UP001286313">
    <property type="component" value="Unassembled WGS sequence"/>
</dbReference>
<dbReference type="EMBL" id="JAWQEG010006003">
    <property type="protein sequence ID" value="KAK3856041.1"/>
    <property type="molecule type" value="Genomic_DNA"/>
</dbReference>
<dbReference type="PROSITE" id="PS00236">
    <property type="entry name" value="NEUROTR_ION_CHANNEL"/>
    <property type="match status" value="1"/>
</dbReference>
<dbReference type="GO" id="GO:0016020">
    <property type="term" value="C:membrane"/>
    <property type="evidence" value="ECO:0007669"/>
    <property type="project" value="UniProtKB-SubCell"/>
</dbReference>
<dbReference type="AlphaFoldDB" id="A0AAE1BS82"/>
<dbReference type="SUPFAM" id="SSF63712">
    <property type="entry name" value="Nicotinic receptor ligand binding domain-like"/>
    <property type="match status" value="1"/>
</dbReference>
<feature type="non-terminal residue" evidence="4">
    <location>
        <position position="1"/>
    </location>
</feature>
<dbReference type="InterPro" id="IPR018000">
    <property type="entry name" value="Neurotransmitter_ion_chnl_CS"/>
</dbReference>
<dbReference type="InterPro" id="IPR006202">
    <property type="entry name" value="Neur_chan_lig-bd"/>
</dbReference>
<evidence type="ECO:0000256" key="2">
    <source>
        <dbReference type="ARBA" id="ARBA00023136"/>
    </source>
</evidence>
<evidence type="ECO:0000313" key="5">
    <source>
        <dbReference type="Proteomes" id="UP001286313"/>
    </source>
</evidence>
<comment type="subcellular location">
    <subcellularLocation>
        <location evidence="1">Membrane</location>
        <topology evidence="1">Multi-pass membrane protein</topology>
    </subcellularLocation>
</comment>
<reference evidence="4" key="1">
    <citation type="submission" date="2023-10" db="EMBL/GenBank/DDBJ databases">
        <title>Genome assemblies of two species of porcelain crab, Petrolisthes cinctipes and Petrolisthes manimaculis (Anomura: Porcellanidae).</title>
        <authorList>
            <person name="Angst P."/>
        </authorList>
    </citation>
    <scope>NUCLEOTIDE SEQUENCE</scope>
    <source>
        <strain evidence="4">PB745_01</strain>
        <tissue evidence="4">Gill</tissue>
    </source>
</reference>
<feature type="domain" description="Neurotransmitter-gated ion-channel ligand-binding" evidence="3">
    <location>
        <begin position="23"/>
        <end position="80"/>
    </location>
</feature>
<dbReference type="GO" id="GO:0004888">
    <property type="term" value="F:transmembrane signaling receptor activity"/>
    <property type="evidence" value="ECO:0007669"/>
    <property type="project" value="InterPro"/>
</dbReference>
<organism evidence="4 5">
    <name type="scientific">Petrolisthes cinctipes</name>
    <name type="common">Flat porcelain crab</name>
    <dbReference type="NCBI Taxonomy" id="88211"/>
    <lineage>
        <taxon>Eukaryota</taxon>
        <taxon>Metazoa</taxon>
        <taxon>Ecdysozoa</taxon>
        <taxon>Arthropoda</taxon>
        <taxon>Crustacea</taxon>
        <taxon>Multicrustacea</taxon>
        <taxon>Malacostraca</taxon>
        <taxon>Eumalacostraca</taxon>
        <taxon>Eucarida</taxon>
        <taxon>Decapoda</taxon>
        <taxon>Pleocyemata</taxon>
        <taxon>Anomura</taxon>
        <taxon>Galatheoidea</taxon>
        <taxon>Porcellanidae</taxon>
        <taxon>Petrolisthes</taxon>
    </lineage>
</organism>
<dbReference type="Gene3D" id="2.70.170.10">
    <property type="entry name" value="Neurotransmitter-gated ion-channel ligand-binding domain"/>
    <property type="match status" value="1"/>
</dbReference>
<evidence type="ECO:0000256" key="1">
    <source>
        <dbReference type="ARBA" id="ARBA00004141"/>
    </source>
</evidence>
<proteinExistence type="predicted"/>
<dbReference type="InterPro" id="IPR036734">
    <property type="entry name" value="Neur_chan_lig-bd_sf"/>
</dbReference>
<dbReference type="InterPro" id="IPR006201">
    <property type="entry name" value="Neur_channel"/>
</dbReference>
<dbReference type="GO" id="GO:0005230">
    <property type="term" value="F:extracellular ligand-gated monoatomic ion channel activity"/>
    <property type="evidence" value="ECO:0007669"/>
    <property type="project" value="InterPro"/>
</dbReference>
<dbReference type="Pfam" id="PF02931">
    <property type="entry name" value="Neur_chan_LBD"/>
    <property type="match status" value="1"/>
</dbReference>